<dbReference type="AlphaFoldDB" id="A0A1X2IS41"/>
<dbReference type="GO" id="GO:0016616">
    <property type="term" value="F:oxidoreductase activity, acting on the CH-OH group of donors, NAD or NADP as acceptor"/>
    <property type="evidence" value="ECO:0007669"/>
    <property type="project" value="TreeGrafter"/>
</dbReference>
<keyword evidence="5" id="KW-1185">Reference proteome</keyword>
<dbReference type="PRINTS" id="PR00081">
    <property type="entry name" value="GDHRDH"/>
</dbReference>
<keyword evidence="2" id="KW-0560">Oxidoreductase</keyword>
<dbReference type="PRINTS" id="PR00080">
    <property type="entry name" value="SDRFAMILY"/>
</dbReference>
<dbReference type="InterPro" id="IPR002347">
    <property type="entry name" value="SDR_fam"/>
</dbReference>
<dbReference type="SUPFAM" id="SSF51735">
    <property type="entry name" value="NAD(P)-binding Rossmann-fold domains"/>
    <property type="match status" value="1"/>
</dbReference>
<evidence type="ECO:0000313" key="4">
    <source>
        <dbReference type="EMBL" id="ORZ21342.1"/>
    </source>
</evidence>
<sequence length="289" mass="31119">MTNLQNKTAVLTGAARGIGKAVADALIQKGANVVIGDILDDEGKALVASYNANGKRAAYIHSDATKYKDNVALFQLAEAEFGGVDIAILNAGIISHSNNLFAPFDDSLDEKMMDINMTSVIKGTKVAVLHMARRGGGVIVSTASMAGLYGSTVELAPYTASKHAVVGYTRSFDMLPSVCNVRVNCVCPYWVETDLLSDLKEGSPFDTLVSKSPKTKIKTVVEGFITLLEDETRIGQTLLALPDGLKVHDRPTGYESTAVDPSHVQEYFKEDVGRLKEQLAQALERYEST</sequence>
<protein>
    <recommendedName>
        <fullName evidence="6">NAD(P)-binding protein</fullName>
    </recommendedName>
</protein>
<dbReference type="PANTHER" id="PTHR44229:SF4">
    <property type="entry name" value="15-HYDROXYPROSTAGLANDIN DEHYDROGENASE [NAD(+)]"/>
    <property type="match status" value="1"/>
</dbReference>
<gene>
    <name evidence="4" type="ORF">BCR42DRAFT_407339</name>
</gene>
<dbReference type="Pfam" id="PF00106">
    <property type="entry name" value="adh_short"/>
    <property type="match status" value="1"/>
</dbReference>
<evidence type="ECO:0008006" key="6">
    <source>
        <dbReference type="Google" id="ProtNLM"/>
    </source>
</evidence>
<dbReference type="EMBL" id="MCGE01000005">
    <property type="protein sequence ID" value="ORZ21342.1"/>
    <property type="molecule type" value="Genomic_DNA"/>
</dbReference>
<comment type="caution">
    <text evidence="4">The sequence shown here is derived from an EMBL/GenBank/DDBJ whole genome shotgun (WGS) entry which is preliminary data.</text>
</comment>
<dbReference type="STRING" id="90262.A0A1X2IS41"/>
<dbReference type="InterPro" id="IPR036291">
    <property type="entry name" value="NAD(P)-bd_dom_sf"/>
</dbReference>
<proteinExistence type="inferred from homology"/>
<name>A0A1X2IS41_9FUNG</name>
<organism evidence="4 5">
    <name type="scientific">Absidia repens</name>
    <dbReference type="NCBI Taxonomy" id="90262"/>
    <lineage>
        <taxon>Eukaryota</taxon>
        <taxon>Fungi</taxon>
        <taxon>Fungi incertae sedis</taxon>
        <taxon>Mucoromycota</taxon>
        <taxon>Mucoromycotina</taxon>
        <taxon>Mucoromycetes</taxon>
        <taxon>Mucorales</taxon>
        <taxon>Cunninghamellaceae</taxon>
        <taxon>Absidia</taxon>
    </lineage>
</organism>
<dbReference type="Proteomes" id="UP000193560">
    <property type="component" value="Unassembled WGS sequence"/>
</dbReference>
<comment type="similarity">
    <text evidence="1 3">Belongs to the short-chain dehydrogenases/reductases (SDR) family.</text>
</comment>
<dbReference type="GO" id="GO:0005737">
    <property type="term" value="C:cytoplasm"/>
    <property type="evidence" value="ECO:0007669"/>
    <property type="project" value="TreeGrafter"/>
</dbReference>
<evidence type="ECO:0000256" key="3">
    <source>
        <dbReference type="RuleBase" id="RU000363"/>
    </source>
</evidence>
<evidence type="ECO:0000313" key="5">
    <source>
        <dbReference type="Proteomes" id="UP000193560"/>
    </source>
</evidence>
<evidence type="ECO:0000256" key="2">
    <source>
        <dbReference type="ARBA" id="ARBA00023002"/>
    </source>
</evidence>
<dbReference type="PANTHER" id="PTHR44229">
    <property type="entry name" value="15-HYDROXYPROSTAGLANDIN DEHYDROGENASE [NAD(+)]"/>
    <property type="match status" value="1"/>
</dbReference>
<reference evidence="4 5" key="1">
    <citation type="submission" date="2016-07" db="EMBL/GenBank/DDBJ databases">
        <title>Pervasive Adenine N6-methylation of Active Genes in Fungi.</title>
        <authorList>
            <consortium name="DOE Joint Genome Institute"/>
            <person name="Mondo S.J."/>
            <person name="Dannebaum R.O."/>
            <person name="Kuo R.C."/>
            <person name="Labutti K."/>
            <person name="Haridas S."/>
            <person name="Kuo A."/>
            <person name="Salamov A."/>
            <person name="Ahrendt S.R."/>
            <person name="Lipzen A."/>
            <person name="Sullivan W."/>
            <person name="Andreopoulos W.B."/>
            <person name="Clum A."/>
            <person name="Lindquist E."/>
            <person name="Daum C."/>
            <person name="Ramamoorthy G.K."/>
            <person name="Gryganskyi A."/>
            <person name="Culley D."/>
            <person name="Magnuson J.K."/>
            <person name="James T.Y."/>
            <person name="O'Malley M.A."/>
            <person name="Stajich J.E."/>
            <person name="Spatafora J.W."/>
            <person name="Visel A."/>
            <person name="Grigoriev I.V."/>
        </authorList>
    </citation>
    <scope>NUCLEOTIDE SEQUENCE [LARGE SCALE GENOMIC DNA]</scope>
    <source>
        <strain evidence="4 5">NRRL 1336</strain>
    </source>
</reference>
<dbReference type="OrthoDB" id="5840532at2759"/>
<evidence type="ECO:0000256" key="1">
    <source>
        <dbReference type="ARBA" id="ARBA00006484"/>
    </source>
</evidence>
<dbReference type="Gene3D" id="3.40.50.720">
    <property type="entry name" value="NAD(P)-binding Rossmann-like Domain"/>
    <property type="match status" value="1"/>
</dbReference>
<accession>A0A1X2IS41</accession>